<dbReference type="CDD" id="cd03603">
    <property type="entry name" value="CLECT_VCBS"/>
    <property type="match status" value="1"/>
</dbReference>
<dbReference type="InterPro" id="IPR016187">
    <property type="entry name" value="CTDL_fold"/>
</dbReference>
<accession>A0A150XFX4</accession>
<dbReference type="AlphaFoldDB" id="A0A150XFX4"/>
<name>A0A150XFX4_9BACT</name>
<dbReference type="InterPro" id="IPR034007">
    <property type="entry name" value="CTLD_bac"/>
</dbReference>
<dbReference type="SUPFAM" id="SSF56436">
    <property type="entry name" value="C-type lectin-like"/>
    <property type="match status" value="1"/>
</dbReference>
<evidence type="ECO:0000313" key="2">
    <source>
        <dbReference type="EMBL" id="KYG77574.1"/>
    </source>
</evidence>
<evidence type="ECO:0000313" key="3">
    <source>
        <dbReference type="Proteomes" id="UP000075606"/>
    </source>
</evidence>
<dbReference type="Gene3D" id="2.60.40.740">
    <property type="match status" value="2"/>
</dbReference>
<dbReference type="InterPro" id="IPR026341">
    <property type="entry name" value="T9SS_type_B"/>
</dbReference>
<dbReference type="Proteomes" id="UP000075606">
    <property type="component" value="Unassembled WGS sequence"/>
</dbReference>
<dbReference type="Pfam" id="PF00059">
    <property type="entry name" value="Lectin_C"/>
    <property type="match status" value="1"/>
</dbReference>
<dbReference type="InterPro" id="IPR050801">
    <property type="entry name" value="Ca-Dep_Lectins_ImmuneDev"/>
</dbReference>
<keyword evidence="3" id="KW-1185">Reference proteome</keyword>
<dbReference type="PROSITE" id="PS50041">
    <property type="entry name" value="C_TYPE_LECTIN_2"/>
    <property type="match status" value="1"/>
</dbReference>
<dbReference type="Pfam" id="PF13585">
    <property type="entry name" value="CHU_C"/>
    <property type="match status" value="1"/>
</dbReference>
<dbReference type="STRING" id="333140.AWW68_02030"/>
<reference evidence="2 3" key="1">
    <citation type="submission" date="2016-01" db="EMBL/GenBank/DDBJ databases">
        <title>Genome sequencing of Roseivirga spongicola UST030701-084.</title>
        <authorList>
            <person name="Selvaratnam C."/>
            <person name="Thevarajoo S."/>
            <person name="Goh K.M."/>
            <person name="Ee R."/>
            <person name="Chan K.-G."/>
            <person name="Chong C.S."/>
        </authorList>
    </citation>
    <scope>NUCLEOTIDE SEQUENCE [LARGE SCALE GENOMIC DNA]</scope>
    <source>
        <strain evidence="2 3">UST030701-084</strain>
    </source>
</reference>
<dbReference type="SMART" id="SM00034">
    <property type="entry name" value="CLECT"/>
    <property type="match status" value="1"/>
</dbReference>
<dbReference type="OrthoDB" id="9765926at2"/>
<dbReference type="InterPro" id="IPR045829">
    <property type="entry name" value="PKD_6"/>
</dbReference>
<dbReference type="EMBL" id="LRPC01000001">
    <property type="protein sequence ID" value="KYG77574.1"/>
    <property type="molecule type" value="Genomic_DNA"/>
</dbReference>
<organism evidence="2 3">
    <name type="scientific">Roseivirga spongicola</name>
    <dbReference type="NCBI Taxonomy" id="333140"/>
    <lineage>
        <taxon>Bacteria</taxon>
        <taxon>Pseudomonadati</taxon>
        <taxon>Bacteroidota</taxon>
        <taxon>Cytophagia</taxon>
        <taxon>Cytophagales</taxon>
        <taxon>Roseivirgaceae</taxon>
        <taxon>Roseivirga</taxon>
    </lineage>
</organism>
<sequence>MCILLCTNIFSFAQTLEVQAQASYCYIAGQPLPISQFVVISGDSNEQLEGIQVTIENYDASTDLLAYNGTAVNSNFDSSNGILTLNGQATLSQYRQIISEVTFTSSDMTRQKSINFTLSGVDFLVSTGHFYQFFAASRVSWSQAKAQAETKEIFGLKGYLTTITSQEENAFILERVSGTAWIGASDENQEGTWRWVTGPEGEANGGLGTLLTSGYENWNTAEPNNNGGNEHYAHMMDWTSPPGRWNDLPNAGGSGDFEPTGYIVEYGGQTGDPDVLSSISGTTILDPKRDIQITGPISVCPNINGLPYSATLLNGYSYNWTVNGGTIASGQGTNEITVNWGNTNDNASVVLEVVSDFACTTEITYSVKINQKLEPSTPEGPEFVCYSDLASEQTYSTPRTPGSDYFWHITNGTITSGDGTNEVTVLWNGSGTGELYFTESTRTATDICDGDSPILIVDLRDEIAVNMDLTHVSCYQGSNGTATATITSGSGTTNSFIWQTGGLGTTSGNSISNLPQGDYSVDVTVDNCTVNIPFTITEPTELTATFSDQNNTLCHGDANGTIQVNATGGTTPYTYQWSHSSRETSFSVSNLPEGNHSVTITDANGCIWSDSFSIGQPAPLVIEEIYTYKVSCPGGTDGSLEAVISGGTSPYTFSWEMNSETGAYATGFKQGTYSVTVTDANGCTTTGSQIVEEATPKIVLPNAFSPNGDGSNETFRPSNSCPVEYQLTIYNRWGNVIFHTNDISLGWDGTFNGSDAPEGKYSYFASWVIEANNITSTEEVRGEFKLIR</sequence>
<protein>
    <recommendedName>
        <fullName evidence="1">C-type lectin domain-containing protein</fullName>
    </recommendedName>
</protein>
<comment type="caution">
    <text evidence="2">The sequence shown here is derived from an EMBL/GenBank/DDBJ whole genome shotgun (WGS) entry which is preliminary data.</text>
</comment>
<feature type="domain" description="C-type lectin" evidence="1">
    <location>
        <begin position="126"/>
        <end position="247"/>
    </location>
</feature>
<dbReference type="Pfam" id="PF19408">
    <property type="entry name" value="PKD_6"/>
    <property type="match status" value="2"/>
</dbReference>
<dbReference type="InterPro" id="IPR025667">
    <property type="entry name" value="SprB_repeat"/>
</dbReference>
<dbReference type="InterPro" id="IPR001304">
    <property type="entry name" value="C-type_lectin-like"/>
</dbReference>
<proteinExistence type="predicted"/>
<dbReference type="Pfam" id="PF13573">
    <property type="entry name" value="SprB"/>
    <property type="match status" value="2"/>
</dbReference>
<gene>
    <name evidence="2" type="ORF">AWW68_02030</name>
</gene>
<evidence type="ECO:0000259" key="1">
    <source>
        <dbReference type="PROSITE" id="PS50041"/>
    </source>
</evidence>
<dbReference type="Gene3D" id="3.10.100.10">
    <property type="entry name" value="Mannose-Binding Protein A, subunit A"/>
    <property type="match status" value="1"/>
</dbReference>
<dbReference type="InterPro" id="IPR016186">
    <property type="entry name" value="C-type_lectin-like/link_sf"/>
</dbReference>
<dbReference type="NCBIfam" id="TIGR04131">
    <property type="entry name" value="Bac_Flav_CTERM"/>
    <property type="match status" value="1"/>
</dbReference>
<dbReference type="PANTHER" id="PTHR22801">
    <property type="entry name" value="LITHOSTATHINE"/>
    <property type="match status" value="1"/>
</dbReference>
<dbReference type="RefSeq" id="WP_068216061.1">
    <property type="nucleotide sequence ID" value="NZ_LRPC01000001.1"/>
</dbReference>
<dbReference type="PANTHER" id="PTHR22801:SF63">
    <property type="entry name" value="C-TYPE LECTIN DOMAIN-CONTAINING PROTEIN"/>
    <property type="match status" value="1"/>
</dbReference>